<evidence type="ECO:0000256" key="1">
    <source>
        <dbReference type="SAM" id="Coils"/>
    </source>
</evidence>
<feature type="compositionally biased region" description="Low complexity" evidence="2">
    <location>
        <begin position="108"/>
        <end position="118"/>
    </location>
</feature>
<feature type="region of interest" description="Disordered" evidence="2">
    <location>
        <begin position="1193"/>
        <end position="1225"/>
    </location>
</feature>
<evidence type="ECO:0000313" key="4">
    <source>
        <dbReference type="Proteomes" id="UP000777482"/>
    </source>
</evidence>
<keyword evidence="4" id="KW-1185">Reference proteome</keyword>
<feature type="compositionally biased region" description="Pro residues" evidence="2">
    <location>
        <begin position="119"/>
        <end position="128"/>
    </location>
</feature>
<feature type="compositionally biased region" description="Polar residues" evidence="2">
    <location>
        <begin position="896"/>
        <end position="911"/>
    </location>
</feature>
<feature type="compositionally biased region" description="Polar residues" evidence="2">
    <location>
        <begin position="327"/>
        <end position="336"/>
    </location>
</feature>
<feature type="region of interest" description="Disordered" evidence="2">
    <location>
        <begin position="982"/>
        <end position="1015"/>
    </location>
</feature>
<feature type="coiled-coil region" evidence="1">
    <location>
        <begin position="1146"/>
        <end position="1180"/>
    </location>
</feature>
<dbReference type="EMBL" id="PUHQ01000164">
    <property type="protein sequence ID" value="KAG0654038.1"/>
    <property type="molecule type" value="Genomic_DNA"/>
</dbReference>
<feature type="compositionally biased region" description="Low complexity" evidence="2">
    <location>
        <begin position="213"/>
        <end position="222"/>
    </location>
</feature>
<dbReference type="SUPFAM" id="SSF69322">
    <property type="entry name" value="Tricorn protease domain 2"/>
    <property type="match status" value="1"/>
</dbReference>
<feature type="compositionally biased region" description="Basic and acidic residues" evidence="2">
    <location>
        <begin position="819"/>
        <end position="829"/>
    </location>
</feature>
<feature type="region of interest" description="Disordered" evidence="2">
    <location>
        <begin position="327"/>
        <end position="346"/>
    </location>
</feature>
<dbReference type="InterPro" id="IPR015943">
    <property type="entry name" value="WD40/YVTN_repeat-like_dom_sf"/>
</dbReference>
<dbReference type="OrthoDB" id="21128at2759"/>
<evidence type="ECO:0000313" key="3">
    <source>
        <dbReference type="EMBL" id="KAG0654038.1"/>
    </source>
</evidence>
<sequence length="1423" mass="148357">MADHLLSILRGTAPAPAAPPRSPHHQSTPSPSLSRHDSASQGQPTSSASNGSNAEERDSTAQRNPLEQLLRTFSQPRPSNSPSSLPTQGEADTEQAPTTTTSKDSATLLSLLKGSSSPGPIPTSPPITSPLLSPRGGNAKDLLGLLMGGSAPPSPAAVAAAPSSSASGPLASTDPAATSPEETTEAQEAQETGQTLGLTGMQEEAVAPAEANTASSSTTSAAPVFTFVSPFDFLDSIRSPPPPPATTANQTEDGQQQQQRDAAVPQSLPTPVPTPTESVASPAPGPGRGDAGRRSFAASAPVAFVSAAASIPSAPSPTSILSASEVGAQSNATTPPNGGGGGAGAGSKFPHEYLASAYIPPAPAPAPSWAPLGVRLPRRASLPPNAPQHLTISTSDPHHEALVPSPPEVTPIALFSVPADDRRSLARTRTAGIWERGIAYASAAGSGKHRIRVIDRESGAKVLLKGKRDEKEVVDLQVDRSSRDGQRRIACVANGGALSVWQVPDHFEDEAEASKQSTRILHIPGSAPPSPFVFARFVPGQQRLYAVRADRVISVYYLSQPAAKPRDIRLIGGGEIVDVAFSPDAAYAAVLMTKSVVTFQLDNSGAQKKLALDDILPYGVEADQVAFVTPAAAEATNPQDPPRRRQPLGLAISSAHGTRVSVIPTLSQEDGRLSLATTPTAEIEMTPPPSSEHADLLFGQMEYHEKTQSLVVSNSLRGSLFTFRLAFVDGPADSGEQPLIRVNHVLEHPTPAPVLSFTLDSLPAADPHAAASGETDLPEGVRAASKIRYGALVVHPGGVHHVALIAEQPRQYAAAEVAKPQDPRSHDSDTSSDGEGPFARRMSLEGSIHVSSEVEVTVEEIQVVELEVDEVVVQTVLLAASVDEPDDDNDDDDLEQSPTTAEGTPRGSTTAMPAVSSPRRPAAEPALGDLSNGLPAASTPVAELSSAEAAASSGSGTGPALADVKLSGPLVNAAIRNMKANRSGSPAAANSAPLGPAPTAGTQRSGPSESSRYEQALPAKIAQIVQQELQKTGASSDELDAKLANLEQKLSKTLAATLQRQTVAAVVTSVQQVLSVELSRHLTHPDLILTLSEAVASNVAPMLEQSLASHVVSAVAPRLDRQLSGAVEGVIDSIRQEMLDVRKEIVQEQSGAVSILEDEVAHLREEVSTMKAMLEKMERLLMASAAAAATTNAASPRMGHAPLHSTSAAASSRQAPMRHPPAAAASQPNIFAPPQHAAAPVTPAAAVIIQAAPLPPIPRAMTPPARYEELFTDVMLPSHEPEFAALAQLIMSSPLSRLEAIFPPAPEVPSLTMPVVLSLAYRLSQLIANKDGPVDDADKRHLLWLRKAIAACDGKQSPEIVALVPRILQNVVDNLVVRGRRLMAMNDQSGAGEVRLVTQYAHARLTLFLQAGAEGPGVETFRR</sequence>
<gene>
    <name evidence="3" type="ORF">C6P46_002012</name>
</gene>
<feature type="compositionally biased region" description="Acidic residues" evidence="2">
    <location>
        <begin position="883"/>
        <end position="895"/>
    </location>
</feature>
<dbReference type="Gene3D" id="2.130.10.10">
    <property type="entry name" value="YVTN repeat-like/Quinoprotein amine dehydrogenase"/>
    <property type="match status" value="1"/>
</dbReference>
<accession>A0A9P6VUE1</accession>
<protein>
    <submittedName>
        <fullName evidence="3">Uncharacterized protein</fullName>
    </submittedName>
</protein>
<feature type="region of interest" description="Disordered" evidence="2">
    <location>
        <begin position="813"/>
        <end position="839"/>
    </location>
</feature>
<proteinExistence type="predicted"/>
<reference evidence="3 4" key="1">
    <citation type="submission" date="2020-11" db="EMBL/GenBank/DDBJ databases">
        <title>Kefir isolates.</title>
        <authorList>
            <person name="Marcisauskas S."/>
            <person name="Kim Y."/>
            <person name="Blasche S."/>
        </authorList>
    </citation>
    <scope>NUCLEOTIDE SEQUENCE [LARGE SCALE GENOMIC DNA]</scope>
    <source>
        <strain evidence="3 4">KR</strain>
    </source>
</reference>
<organism evidence="3 4">
    <name type="scientific">Rhodotorula mucilaginosa</name>
    <name type="common">Yeast</name>
    <name type="synonym">Rhodotorula rubra</name>
    <dbReference type="NCBI Taxonomy" id="5537"/>
    <lineage>
        <taxon>Eukaryota</taxon>
        <taxon>Fungi</taxon>
        <taxon>Dikarya</taxon>
        <taxon>Basidiomycota</taxon>
        <taxon>Pucciniomycotina</taxon>
        <taxon>Microbotryomycetes</taxon>
        <taxon>Sporidiobolales</taxon>
        <taxon>Sporidiobolaceae</taxon>
        <taxon>Rhodotorula</taxon>
    </lineage>
</organism>
<feature type="coiled-coil region" evidence="1">
    <location>
        <begin position="1029"/>
        <end position="1056"/>
    </location>
</feature>
<feature type="compositionally biased region" description="Polar residues" evidence="2">
    <location>
        <begin position="25"/>
        <end position="53"/>
    </location>
</feature>
<keyword evidence="1" id="KW-0175">Coiled coil</keyword>
<feature type="region of interest" description="Disordered" evidence="2">
    <location>
        <begin position="882"/>
        <end position="939"/>
    </location>
</feature>
<feature type="region of interest" description="Disordered" evidence="2">
    <location>
        <begin position="1"/>
        <end position="294"/>
    </location>
</feature>
<feature type="compositionally biased region" description="Polar residues" evidence="2">
    <location>
        <begin position="1204"/>
        <end position="1214"/>
    </location>
</feature>
<feature type="compositionally biased region" description="Polar residues" evidence="2">
    <location>
        <begin position="61"/>
        <end position="87"/>
    </location>
</feature>
<dbReference type="Proteomes" id="UP000777482">
    <property type="component" value="Unassembled WGS sequence"/>
</dbReference>
<feature type="compositionally biased region" description="Low complexity" evidence="2">
    <location>
        <begin position="148"/>
        <end position="195"/>
    </location>
</feature>
<feature type="compositionally biased region" description="Polar residues" evidence="2">
    <location>
        <begin position="1000"/>
        <end position="1010"/>
    </location>
</feature>
<comment type="caution">
    <text evidence="3">The sequence shown here is derived from an EMBL/GenBank/DDBJ whole genome shotgun (WGS) entry which is preliminary data.</text>
</comment>
<name>A0A9P6VUE1_RHOMI</name>
<feature type="compositionally biased region" description="Polar residues" evidence="2">
    <location>
        <begin position="95"/>
        <end position="107"/>
    </location>
</feature>
<evidence type="ECO:0000256" key="2">
    <source>
        <dbReference type="SAM" id="MobiDB-lite"/>
    </source>
</evidence>